<keyword evidence="4" id="KW-0677">Repeat</keyword>
<dbReference type="GO" id="GO:0005615">
    <property type="term" value="C:extracellular space"/>
    <property type="evidence" value="ECO:0007669"/>
    <property type="project" value="TreeGrafter"/>
</dbReference>
<dbReference type="GO" id="GO:0031012">
    <property type="term" value="C:extracellular matrix"/>
    <property type="evidence" value="ECO:0007669"/>
    <property type="project" value="TreeGrafter"/>
</dbReference>
<dbReference type="CDD" id="cd19941">
    <property type="entry name" value="TIL"/>
    <property type="match status" value="3"/>
</dbReference>
<dbReference type="InterPro" id="IPR036084">
    <property type="entry name" value="Ser_inhib-like_sf"/>
</dbReference>
<keyword evidence="3" id="KW-0732">Signal</keyword>
<dbReference type="SMART" id="SM00215">
    <property type="entry name" value="VWC_out"/>
    <property type="match status" value="2"/>
</dbReference>
<comment type="caution">
    <text evidence="10">The sequence shown here is derived from an EMBL/GenBank/DDBJ whole genome shotgun (WGS) entry which is preliminary data.</text>
</comment>
<dbReference type="Pfam" id="PF23244">
    <property type="entry name" value="VWF"/>
    <property type="match status" value="1"/>
</dbReference>
<evidence type="ECO:0000313" key="10">
    <source>
        <dbReference type="EMBL" id="KAA0724594.1"/>
    </source>
</evidence>
<dbReference type="InterPro" id="IPR001846">
    <property type="entry name" value="VWF_type-D"/>
</dbReference>
<dbReference type="SMART" id="SM00832">
    <property type="entry name" value="C8"/>
    <property type="match status" value="3"/>
</dbReference>
<proteinExistence type="predicted"/>
<evidence type="ECO:0000256" key="7">
    <source>
        <dbReference type="PROSITE-ProRule" id="PRU00039"/>
    </source>
</evidence>
<evidence type="ECO:0000256" key="3">
    <source>
        <dbReference type="ARBA" id="ARBA00022729"/>
    </source>
</evidence>
<comment type="subcellular location">
    <subcellularLocation>
        <location evidence="1">Secreted</location>
    </subcellularLocation>
</comment>
<comment type="caution">
    <text evidence="7">Lacks conserved residue(s) required for the propagation of feature annotation.</text>
</comment>
<dbReference type="InterPro" id="IPR001007">
    <property type="entry name" value="VWF_dom"/>
</dbReference>
<dbReference type="PROSITE" id="PS01225">
    <property type="entry name" value="CTCK_2"/>
    <property type="match status" value="1"/>
</dbReference>
<dbReference type="Pfam" id="PF00094">
    <property type="entry name" value="VWD"/>
    <property type="match status" value="5"/>
</dbReference>
<dbReference type="PROSITE" id="PS01185">
    <property type="entry name" value="CTCK_1"/>
    <property type="match status" value="1"/>
</dbReference>
<name>A0A5A9PQL2_9TELE</name>
<feature type="domain" description="VWFD" evidence="9">
    <location>
        <begin position="48"/>
        <end position="220"/>
    </location>
</feature>
<feature type="disulfide bond" evidence="7">
    <location>
        <begin position="1181"/>
        <end position="1233"/>
    </location>
</feature>
<feature type="disulfide bond" evidence="7">
    <location>
        <begin position="1177"/>
        <end position="1231"/>
    </location>
</feature>
<evidence type="ECO:0000313" key="11">
    <source>
        <dbReference type="Proteomes" id="UP000324632"/>
    </source>
</evidence>
<evidence type="ECO:0000259" key="8">
    <source>
        <dbReference type="PROSITE" id="PS01225"/>
    </source>
</evidence>
<keyword evidence="5 7" id="KW-1015">Disulfide bond</keyword>
<feature type="domain" description="VWFD" evidence="9">
    <location>
        <begin position="817"/>
        <end position="1061"/>
    </location>
</feature>
<evidence type="ECO:0000256" key="4">
    <source>
        <dbReference type="ARBA" id="ARBA00022737"/>
    </source>
</evidence>
<dbReference type="Pfam" id="PF01826">
    <property type="entry name" value="TIL"/>
    <property type="match status" value="1"/>
</dbReference>
<evidence type="ECO:0000256" key="6">
    <source>
        <dbReference type="ARBA" id="ARBA00023180"/>
    </source>
</evidence>
<reference evidence="10 11" key="1">
    <citation type="journal article" date="2019" name="Mol. Ecol. Resour.">
        <title>Chromosome-level genome assembly of Triplophysa tibetana, a fish adapted to the harsh high-altitude environment of the Tibetan Plateau.</title>
        <authorList>
            <person name="Yang X."/>
            <person name="Liu H."/>
            <person name="Ma Z."/>
            <person name="Zou Y."/>
            <person name="Zou M."/>
            <person name="Mao Y."/>
            <person name="Li X."/>
            <person name="Wang H."/>
            <person name="Chen T."/>
            <person name="Wang W."/>
            <person name="Yang R."/>
        </authorList>
    </citation>
    <scope>NUCLEOTIDE SEQUENCE [LARGE SCALE GENOMIC DNA]</scope>
    <source>
        <strain evidence="10">TTIB1903HZAU</strain>
        <tissue evidence="10">Muscle</tissue>
    </source>
</reference>
<dbReference type="SMART" id="SM00216">
    <property type="entry name" value="VWD"/>
    <property type="match status" value="3"/>
</dbReference>
<feature type="disulfide bond" evidence="7">
    <location>
        <begin position="1166"/>
        <end position="1215"/>
    </location>
</feature>
<keyword evidence="11" id="KW-1185">Reference proteome</keyword>
<dbReference type="AlphaFoldDB" id="A0A5A9PQL2"/>
<dbReference type="Gene3D" id="2.10.25.10">
    <property type="entry name" value="Laminin"/>
    <property type="match status" value="3"/>
</dbReference>
<dbReference type="InterPro" id="IPR006207">
    <property type="entry name" value="Cys_knot_C"/>
</dbReference>
<organism evidence="10 11">
    <name type="scientific">Triplophysa tibetana</name>
    <dbReference type="NCBI Taxonomy" id="1572043"/>
    <lineage>
        <taxon>Eukaryota</taxon>
        <taxon>Metazoa</taxon>
        <taxon>Chordata</taxon>
        <taxon>Craniata</taxon>
        <taxon>Vertebrata</taxon>
        <taxon>Euteleostomi</taxon>
        <taxon>Actinopterygii</taxon>
        <taxon>Neopterygii</taxon>
        <taxon>Teleostei</taxon>
        <taxon>Ostariophysi</taxon>
        <taxon>Cypriniformes</taxon>
        <taxon>Nemacheilidae</taxon>
        <taxon>Triplophysa</taxon>
    </lineage>
</organism>
<accession>A0A5A9PQL2</accession>
<feature type="domain" description="CTCK" evidence="8">
    <location>
        <begin position="1152"/>
        <end position="1239"/>
    </location>
</feature>
<dbReference type="Pfam" id="PF08742">
    <property type="entry name" value="C8"/>
    <property type="match status" value="3"/>
</dbReference>
<dbReference type="EMBL" id="SOYY01000002">
    <property type="protein sequence ID" value="KAA0724594.1"/>
    <property type="molecule type" value="Genomic_DNA"/>
</dbReference>
<dbReference type="PANTHER" id="PTHR11339">
    <property type="entry name" value="EXTRACELLULAR MATRIX GLYCOPROTEIN RELATED"/>
    <property type="match status" value="1"/>
</dbReference>
<dbReference type="PROSITE" id="PS51233">
    <property type="entry name" value="VWFD"/>
    <property type="match status" value="3"/>
</dbReference>
<evidence type="ECO:0000256" key="2">
    <source>
        <dbReference type="ARBA" id="ARBA00022525"/>
    </source>
</evidence>
<dbReference type="Proteomes" id="UP000324632">
    <property type="component" value="Chromosome 2"/>
</dbReference>
<dbReference type="GO" id="GO:0030414">
    <property type="term" value="F:peptidase inhibitor activity"/>
    <property type="evidence" value="ECO:0007669"/>
    <property type="project" value="InterPro"/>
</dbReference>
<keyword evidence="6" id="KW-0325">Glycoprotein</keyword>
<protein>
    <submittedName>
        <fullName evidence="10">Mucin-5AC</fullName>
    </submittedName>
</protein>
<evidence type="ECO:0000259" key="9">
    <source>
        <dbReference type="PROSITE" id="PS51233"/>
    </source>
</evidence>
<gene>
    <name evidence="10" type="ORF">E1301_Tti003862</name>
</gene>
<dbReference type="FunFam" id="2.10.25.10:FF:000153">
    <property type="entry name" value="MUC5B isoform 1"/>
    <property type="match status" value="1"/>
</dbReference>
<dbReference type="SMART" id="SM00041">
    <property type="entry name" value="CT"/>
    <property type="match status" value="1"/>
</dbReference>
<dbReference type="PANTHER" id="PTHR11339:SF408">
    <property type="entry name" value="MUCIN-5B"/>
    <property type="match status" value="1"/>
</dbReference>
<dbReference type="InterPro" id="IPR014853">
    <property type="entry name" value="VWF/SSPO/ZAN-like_Cys-rich_dom"/>
</dbReference>
<sequence>MLARAEQTRFLYGDRKDVPNEDAQMGYTTNGALVNTSSASHHTKSIDNNISTWGNFHFKTFDGLFFQTADTCNYILAVMCDIAISDFNIQMQRKIVNGSVAFNLITIQLEGIVIKLRDGNIFMDDQEVSIPINQNGIKIEGSLSSAKISRHGVTVFWEEADQSIVIQLAEKYRGQTCGLCGDFNGNKRNDIDLVGPDKWKVSLSAESCEKVTLQPNAQCDSQANMCKEYIQSAGFDDCRRVLDMNSFEKVCADDLCQCQGNQECVCNTLTEISRQCAHAGGKPGTWRTDQLCPKKCPLNMEYMECGGPCKNTCSDPDGSLLCTDNCVDGCFCPDGTVEDNTGNGGCVLISECPCMHEGTLYQTGETYEHACKSCVCAAGYWTCTDLECPGICSVVGGSHITTYDGKTFSFNGNCDYILTKIQFSPSGTITLNGIASSGFPIFTENVDIFKPSSSYIIAHTNGLRLEIQLTPIMQLYIAAGATEKGKLSGLCGNYNDIQSDDFKTQSGLTEGTPTTFVNFWKKNPYGCTDIENTFDNPCSLSVEREKLAKDWCSRLTNPNGTFSSCHIEISPETYYQSCVYDTCKCADIGKCMCAALSSYAHACAARGVIIQGWMDSYPCESKCSDNMKYANNITSCPNTCRSLSGIGYSCKASFTPLDGCVCLEGNYLNDAGTCVEAEQCPCFHDNQIIVPHGSVYVDGDKCICTYGKLHCSGQKECVAPMVHVNCSGSEHGKKGTECQRTCQSQDLNNCVSTGCVSGCVCPDHLLADGKGDCVEKDNCTCTHNGLFYSPGDQIQDECNNCTCKSGMWACTDKECYGSCTIYGEGHFQTFDGKRYSYHGDCEYILAHDHCNNDQSPYVFHLVTENIPCASTSSICSKSINLFFGGKVCGLCGNFDGNANNDFVKHDGEEVTDAVVFGNSWKVTSSCPEVNSLMNPCEKNPHRSAWAIKQCSIITSNVFTDCHSHVSVNDVMKLPTFMNEAFIITSSGMAVTLTIPEIKAEISVNHHGFEIKLPFSNFNANTEGQCGVCDNDPTNDCRRPDGKTDESCEHMAQLWAATPECQNPPTQPPVAPPTCTAEACELIKSDLFNKCHEVVPYQSFYEACKYDVCNKKTPSLVCASLEAYARQCGEASVCVDWRNATELNGLCGDKNDCNLIKNTTRVSVNDCTSIDPIEVTSCNGHCDTLSMYSMEANKMMHSCSCCRELKTSMKQVKLKCSDNSEITHDYVYIDSCQCELTKCQD</sequence>
<dbReference type="InterPro" id="IPR002919">
    <property type="entry name" value="TIL_dom"/>
</dbReference>
<dbReference type="SUPFAM" id="SSF57567">
    <property type="entry name" value="Serine protease inhibitors"/>
    <property type="match status" value="3"/>
</dbReference>
<dbReference type="InterPro" id="IPR050780">
    <property type="entry name" value="Mucin_vWF_Thrombospondin_sf"/>
</dbReference>
<dbReference type="SUPFAM" id="SSF57283">
    <property type="entry name" value="PMP inhibitors"/>
    <property type="match status" value="1"/>
</dbReference>
<keyword evidence="2" id="KW-0964">Secreted</keyword>
<dbReference type="InterPro" id="IPR036201">
    <property type="entry name" value="Pacifastin_dom_sf"/>
</dbReference>
<evidence type="ECO:0000256" key="1">
    <source>
        <dbReference type="ARBA" id="ARBA00004613"/>
    </source>
</evidence>
<evidence type="ECO:0000256" key="5">
    <source>
        <dbReference type="ARBA" id="ARBA00023157"/>
    </source>
</evidence>
<dbReference type="FunFam" id="2.10.25.10:FF:000674">
    <property type="entry name" value="Mucin-2"/>
    <property type="match status" value="1"/>
</dbReference>
<feature type="domain" description="VWFD" evidence="9">
    <location>
        <begin position="320"/>
        <end position="528"/>
    </location>
</feature>